<accession>A0A0K1ER00</accession>
<dbReference type="STRING" id="52.CMC5_072890"/>
<dbReference type="Proteomes" id="UP000067626">
    <property type="component" value="Chromosome"/>
</dbReference>
<dbReference type="RefSeq" id="WP_050434592.1">
    <property type="nucleotide sequence ID" value="NZ_CP012159.1"/>
</dbReference>
<feature type="transmembrane region" description="Helical" evidence="1">
    <location>
        <begin position="35"/>
        <end position="57"/>
    </location>
</feature>
<reference evidence="2 3" key="1">
    <citation type="submission" date="2015-07" db="EMBL/GenBank/DDBJ databases">
        <title>Genome analysis of myxobacterium Chondromyces crocatus Cm c5 reveals a high potential for natural compound synthesis and the genetic basis for the loss of fruiting body formation.</title>
        <authorList>
            <person name="Zaburannyi N."/>
            <person name="Bunk B."/>
            <person name="Maier J."/>
            <person name="Overmann J."/>
            <person name="Mueller R."/>
        </authorList>
    </citation>
    <scope>NUCLEOTIDE SEQUENCE [LARGE SCALE GENOMIC DNA]</scope>
    <source>
        <strain evidence="2 3">Cm c5</strain>
    </source>
</reference>
<proteinExistence type="predicted"/>
<keyword evidence="1" id="KW-1133">Transmembrane helix</keyword>
<dbReference type="KEGG" id="ccro:CMC5_072890"/>
<keyword evidence="3" id="KW-1185">Reference proteome</keyword>
<dbReference type="EMBL" id="CP012159">
    <property type="protein sequence ID" value="AKT43062.1"/>
    <property type="molecule type" value="Genomic_DNA"/>
</dbReference>
<evidence type="ECO:0000256" key="1">
    <source>
        <dbReference type="SAM" id="Phobius"/>
    </source>
</evidence>
<evidence type="ECO:0000313" key="2">
    <source>
        <dbReference type="EMBL" id="AKT43062.1"/>
    </source>
</evidence>
<sequence>MKTLRFVLNIALGILLPLGIQIWHRRRLTPAQRDAAWNGASWGAALYAFGPLSMLGWSVVTRSVWPYRPGVRLGLGLAVGLALSIAIAALVAGIDWLFAWAVGLPT</sequence>
<feature type="transmembrane region" description="Helical" evidence="1">
    <location>
        <begin position="6"/>
        <end position="23"/>
    </location>
</feature>
<organism evidence="2 3">
    <name type="scientific">Chondromyces crocatus</name>
    <dbReference type="NCBI Taxonomy" id="52"/>
    <lineage>
        <taxon>Bacteria</taxon>
        <taxon>Pseudomonadati</taxon>
        <taxon>Myxococcota</taxon>
        <taxon>Polyangia</taxon>
        <taxon>Polyangiales</taxon>
        <taxon>Polyangiaceae</taxon>
        <taxon>Chondromyces</taxon>
    </lineage>
</organism>
<name>A0A0K1ER00_CHOCO</name>
<protein>
    <submittedName>
        <fullName evidence="2">Uncharacterized protein</fullName>
    </submittedName>
</protein>
<evidence type="ECO:0000313" key="3">
    <source>
        <dbReference type="Proteomes" id="UP000067626"/>
    </source>
</evidence>
<dbReference type="AlphaFoldDB" id="A0A0K1ER00"/>
<gene>
    <name evidence="2" type="ORF">CMC5_072890</name>
</gene>
<keyword evidence="1" id="KW-0812">Transmembrane</keyword>
<feature type="transmembrane region" description="Helical" evidence="1">
    <location>
        <begin position="77"/>
        <end position="102"/>
    </location>
</feature>
<keyword evidence="1" id="KW-0472">Membrane</keyword>